<dbReference type="SUPFAM" id="SSF52540">
    <property type="entry name" value="P-loop containing nucleoside triphosphate hydrolases"/>
    <property type="match status" value="1"/>
</dbReference>
<dbReference type="InterPro" id="IPR003439">
    <property type="entry name" value="ABC_transporter-like_ATP-bd"/>
</dbReference>
<protein>
    <submittedName>
        <fullName evidence="6">ABC transporter ATP-binding protein</fullName>
    </submittedName>
</protein>
<dbReference type="GO" id="GO:0016887">
    <property type="term" value="F:ATP hydrolysis activity"/>
    <property type="evidence" value="ECO:0007669"/>
    <property type="project" value="InterPro"/>
</dbReference>
<evidence type="ECO:0000313" key="7">
    <source>
        <dbReference type="Proteomes" id="UP000286701"/>
    </source>
</evidence>
<dbReference type="InterPro" id="IPR027417">
    <property type="entry name" value="P-loop_NTPase"/>
</dbReference>
<dbReference type="EMBL" id="SBIW01000002">
    <property type="protein sequence ID" value="RWY55907.1"/>
    <property type="molecule type" value="Genomic_DNA"/>
</dbReference>
<dbReference type="FunFam" id="3.40.50.300:FF:000425">
    <property type="entry name" value="Probable ABC transporter, ATP-binding subunit"/>
    <property type="match status" value="1"/>
</dbReference>
<organism evidence="6 7">
    <name type="scientific">Mucilaginibacter gilvus</name>
    <dbReference type="NCBI Taxonomy" id="2305909"/>
    <lineage>
        <taxon>Bacteria</taxon>
        <taxon>Pseudomonadati</taxon>
        <taxon>Bacteroidota</taxon>
        <taxon>Sphingobacteriia</taxon>
        <taxon>Sphingobacteriales</taxon>
        <taxon>Sphingobacteriaceae</taxon>
        <taxon>Mucilaginibacter</taxon>
    </lineage>
</organism>
<dbReference type="RefSeq" id="WP_128533022.1">
    <property type="nucleotide sequence ID" value="NZ_SBIW01000002.1"/>
</dbReference>
<evidence type="ECO:0000256" key="4">
    <source>
        <dbReference type="ARBA" id="ARBA00022840"/>
    </source>
</evidence>
<dbReference type="SMART" id="SM00382">
    <property type="entry name" value="AAA"/>
    <property type="match status" value="1"/>
</dbReference>
<dbReference type="PANTHER" id="PTHR43117">
    <property type="entry name" value="OSMOPROTECTANT IMPORT ATP-BINDING PROTEIN OSMV"/>
    <property type="match status" value="1"/>
</dbReference>
<dbReference type="AlphaFoldDB" id="A0A444MTE5"/>
<keyword evidence="2" id="KW-0813">Transport</keyword>
<gene>
    <name evidence="6" type="ORF">EPL05_05910</name>
</gene>
<comment type="similarity">
    <text evidence="1">Belongs to the ABC transporter superfamily.</text>
</comment>
<dbReference type="Gene3D" id="3.40.50.300">
    <property type="entry name" value="P-loop containing nucleotide triphosphate hydrolases"/>
    <property type="match status" value="1"/>
</dbReference>
<comment type="caution">
    <text evidence="6">The sequence shown here is derived from an EMBL/GenBank/DDBJ whole genome shotgun (WGS) entry which is preliminary data.</text>
</comment>
<evidence type="ECO:0000256" key="3">
    <source>
        <dbReference type="ARBA" id="ARBA00022741"/>
    </source>
</evidence>
<dbReference type="PROSITE" id="PS00211">
    <property type="entry name" value="ABC_TRANSPORTER_1"/>
    <property type="match status" value="1"/>
</dbReference>
<sequence length="321" mass="36003">MIKVEQLVKAFGATKAVDGISFEVAEGETLALLGTSGCGKTTTLKMLNRLIEPDSGSIAINGKNILEENPETLRRGIGYVLQNNGLFPHYTVAENIAIVPQLLKWDKAKTDKRINELLEKLHLSKEYLNAYPSELSGGQQQRIGLARALIADPPVLLMDEPFGALDNVTRSKIHSEFKVLDELKRKTIILVTHDVQEAFELAGRIALMDKGKIVQIGTPAELLFNPANDFVSDFLQEQRLQLEFKAIKITDLWEHLPKGSRKTNTSSLSAESDFWTVLEQFRFIKGENLNILNQQNKEVKTITFEALMAAYSQYKNLQPHE</sequence>
<dbReference type="GO" id="GO:0005524">
    <property type="term" value="F:ATP binding"/>
    <property type="evidence" value="ECO:0007669"/>
    <property type="project" value="UniProtKB-KW"/>
</dbReference>
<keyword evidence="3" id="KW-0547">Nucleotide-binding</keyword>
<reference evidence="6 7" key="1">
    <citation type="submission" date="2019-01" db="EMBL/GenBank/DDBJ databases">
        <title>Mucilaginibacter antarcticum sp. nov., isolated from antarctic soil.</title>
        <authorList>
            <person name="Yan Y.-Q."/>
            <person name="Du Z.-J."/>
        </authorList>
    </citation>
    <scope>NUCLEOTIDE SEQUENCE [LARGE SCALE GENOMIC DNA]</scope>
    <source>
        <strain evidence="6 7">F01003</strain>
    </source>
</reference>
<keyword evidence="7" id="KW-1185">Reference proteome</keyword>
<dbReference type="InterPro" id="IPR003593">
    <property type="entry name" value="AAA+_ATPase"/>
</dbReference>
<dbReference type="GO" id="GO:0015697">
    <property type="term" value="P:quaternary ammonium group transport"/>
    <property type="evidence" value="ECO:0007669"/>
    <property type="project" value="UniProtKB-ARBA"/>
</dbReference>
<dbReference type="PANTHER" id="PTHR43117:SF4">
    <property type="entry name" value="OSMOPROTECTANT IMPORT ATP-BINDING PROTEIN OSMV"/>
    <property type="match status" value="1"/>
</dbReference>
<dbReference type="PROSITE" id="PS50893">
    <property type="entry name" value="ABC_TRANSPORTER_2"/>
    <property type="match status" value="1"/>
</dbReference>
<keyword evidence="4 6" id="KW-0067">ATP-binding</keyword>
<evidence type="ECO:0000256" key="2">
    <source>
        <dbReference type="ARBA" id="ARBA00022448"/>
    </source>
</evidence>
<evidence type="ECO:0000256" key="1">
    <source>
        <dbReference type="ARBA" id="ARBA00005417"/>
    </source>
</evidence>
<dbReference type="OrthoDB" id="9782239at2"/>
<evidence type="ECO:0000259" key="5">
    <source>
        <dbReference type="PROSITE" id="PS50893"/>
    </source>
</evidence>
<evidence type="ECO:0000313" key="6">
    <source>
        <dbReference type="EMBL" id="RWY55907.1"/>
    </source>
</evidence>
<feature type="domain" description="ABC transporter" evidence="5">
    <location>
        <begin position="2"/>
        <end position="235"/>
    </location>
</feature>
<dbReference type="InterPro" id="IPR017871">
    <property type="entry name" value="ABC_transporter-like_CS"/>
</dbReference>
<name>A0A444MTE5_9SPHI</name>
<dbReference type="Pfam" id="PF00005">
    <property type="entry name" value="ABC_tran"/>
    <property type="match status" value="1"/>
</dbReference>
<proteinExistence type="inferred from homology"/>
<accession>A0A444MTE5</accession>
<dbReference type="Proteomes" id="UP000286701">
    <property type="component" value="Unassembled WGS sequence"/>
</dbReference>